<keyword evidence="2" id="KW-1185">Reference proteome</keyword>
<dbReference type="EMBL" id="JANPWB010000015">
    <property type="protein sequence ID" value="KAJ1092374.1"/>
    <property type="molecule type" value="Genomic_DNA"/>
</dbReference>
<accession>A0AAV7LPM9</accession>
<dbReference type="AlphaFoldDB" id="A0AAV7LPM9"/>
<proteinExistence type="predicted"/>
<sequence length="119" mass="13039">MEPIPPDVGTVTRYGATRGGTRCHTFRFFQCAACPPQALAPLTSGISGFNLGPPSCFNAGRHLVAVHVVSRKPVARGLLRLLYRSKFDRFVGTADCSSRDGRKMVRTPLTSSNHFFSRK</sequence>
<comment type="caution">
    <text evidence="1">The sequence shown here is derived from an EMBL/GenBank/DDBJ whole genome shotgun (WGS) entry which is preliminary data.</text>
</comment>
<name>A0AAV7LPM9_PLEWA</name>
<dbReference type="Proteomes" id="UP001066276">
    <property type="component" value="Chromosome 11"/>
</dbReference>
<protein>
    <submittedName>
        <fullName evidence="1">Uncharacterized protein</fullName>
    </submittedName>
</protein>
<evidence type="ECO:0000313" key="2">
    <source>
        <dbReference type="Proteomes" id="UP001066276"/>
    </source>
</evidence>
<evidence type="ECO:0000313" key="1">
    <source>
        <dbReference type="EMBL" id="KAJ1092374.1"/>
    </source>
</evidence>
<reference evidence="1" key="1">
    <citation type="journal article" date="2022" name="bioRxiv">
        <title>Sequencing and chromosome-scale assembly of the giantPleurodeles waltlgenome.</title>
        <authorList>
            <person name="Brown T."/>
            <person name="Elewa A."/>
            <person name="Iarovenko S."/>
            <person name="Subramanian E."/>
            <person name="Araus A.J."/>
            <person name="Petzold A."/>
            <person name="Susuki M."/>
            <person name="Suzuki K.-i.T."/>
            <person name="Hayashi T."/>
            <person name="Toyoda A."/>
            <person name="Oliveira C."/>
            <person name="Osipova E."/>
            <person name="Leigh N.D."/>
            <person name="Simon A."/>
            <person name="Yun M.H."/>
        </authorList>
    </citation>
    <scope>NUCLEOTIDE SEQUENCE</scope>
    <source>
        <strain evidence="1">20211129_DDA</strain>
        <tissue evidence="1">Liver</tissue>
    </source>
</reference>
<organism evidence="1 2">
    <name type="scientific">Pleurodeles waltl</name>
    <name type="common">Iberian ribbed newt</name>
    <dbReference type="NCBI Taxonomy" id="8319"/>
    <lineage>
        <taxon>Eukaryota</taxon>
        <taxon>Metazoa</taxon>
        <taxon>Chordata</taxon>
        <taxon>Craniata</taxon>
        <taxon>Vertebrata</taxon>
        <taxon>Euteleostomi</taxon>
        <taxon>Amphibia</taxon>
        <taxon>Batrachia</taxon>
        <taxon>Caudata</taxon>
        <taxon>Salamandroidea</taxon>
        <taxon>Salamandridae</taxon>
        <taxon>Pleurodelinae</taxon>
        <taxon>Pleurodeles</taxon>
    </lineage>
</organism>
<gene>
    <name evidence="1" type="ORF">NDU88_005484</name>
</gene>